<dbReference type="OMA" id="LLLMIDC"/>
<dbReference type="PANTHER" id="PTHR48048:SF92">
    <property type="entry name" value="OS01G0869400 PROTEIN"/>
    <property type="match status" value="1"/>
</dbReference>
<sequence>MLCWPLHSEQKMNKFLMVEEMRVAVEMVGWQQGLVTAEEVEAKVRLVMESEAGVELRARVAAHKEAAAVGWTE</sequence>
<reference evidence="1" key="1">
    <citation type="submission" date="2015-04" db="UniProtKB">
        <authorList>
            <consortium name="EnsemblPlants"/>
        </authorList>
    </citation>
    <scope>IDENTIFICATION</scope>
</reference>
<dbReference type="Proteomes" id="UP000026962">
    <property type="component" value="Chromosome 5"/>
</dbReference>
<dbReference type="HOGENOM" id="CLU_001724_11_2_1"/>
<reference evidence="1" key="2">
    <citation type="submission" date="2018-05" db="EMBL/GenBank/DDBJ databases">
        <title>OpunRS2 (Oryza punctata Reference Sequence Version 2).</title>
        <authorList>
            <person name="Zhang J."/>
            <person name="Kudrna D."/>
            <person name="Lee S."/>
            <person name="Talag J."/>
            <person name="Welchert J."/>
            <person name="Wing R.A."/>
        </authorList>
    </citation>
    <scope>NUCLEOTIDE SEQUENCE [LARGE SCALE GENOMIC DNA]</scope>
</reference>
<dbReference type="GO" id="GO:0035251">
    <property type="term" value="F:UDP-glucosyltransferase activity"/>
    <property type="evidence" value="ECO:0007669"/>
    <property type="project" value="InterPro"/>
</dbReference>
<dbReference type="SUPFAM" id="SSF53756">
    <property type="entry name" value="UDP-Glycosyltransferase/glycogen phosphorylase"/>
    <property type="match status" value="1"/>
</dbReference>
<organism evidence="1">
    <name type="scientific">Oryza punctata</name>
    <name type="common">Red rice</name>
    <dbReference type="NCBI Taxonomy" id="4537"/>
    <lineage>
        <taxon>Eukaryota</taxon>
        <taxon>Viridiplantae</taxon>
        <taxon>Streptophyta</taxon>
        <taxon>Embryophyta</taxon>
        <taxon>Tracheophyta</taxon>
        <taxon>Spermatophyta</taxon>
        <taxon>Magnoliopsida</taxon>
        <taxon>Liliopsida</taxon>
        <taxon>Poales</taxon>
        <taxon>Poaceae</taxon>
        <taxon>BOP clade</taxon>
        <taxon>Oryzoideae</taxon>
        <taxon>Oryzeae</taxon>
        <taxon>Oryzinae</taxon>
        <taxon>Oryza</taxon>
    </lineage>
</organism>
<accession>A0A0E0L4V9</accession>
<dbReference type="STRING" id="4537.A0A0E0L4V9"/>
<dbReference type="PANTHER" id="PTHR48048">
    <property type="entry name" value="GLYCOSYLTRANSFERASE"/>
    <property type="match status" value="1"/>
</dbReference>
<dbReference type="AlphaFoldDB" id="A0A0E0L4V9"/>
<name>A0A0E0L4V9_ORYPU</name>
<proteinExistence type="predicted"/>
<dbReference type="Gene3D" id="3.40.50.2000">
    <property type="entry name" value="Glycogen Phosphorylase B"/>
    <property type="match status" value="1"/>
</dbReference>
<evidence type="ECO:0000313" key="1">
    <source>
        <dbReference type="EnsemblPlants" id="OPUNC05G20930.1"/>
    </source>
</evidence>
<dbReference type="Gramene" id="OPUNC05G20930.1">
    <property type="protein sequence ID" value="OPUNC05G20930.1"/>
    <property type="gene ID" value="OPUNC05G20930"/>
</dbReference>
<evidence type="ECO:0000313" key="2">
    <source>
        <dbReference type="Proteomes" id="UP000026962"/>
    </source>
</evidence>
<dbReference type="EnsemblPlants" id="OPUNC05G20930.1">
    <property type="protein sequence ID" value="OPUNC05G20930.1"/>
    <property type="gene ID" value="OPUNC05G20930"/>
</dbReference>
<keyword evidence="2" id="KW-1185">Reference proteome</keyword>
<protein>
    <submittedName>
        <fullName evidence="1">Uncharacterized protein</fullName>
    </submittedName>
</protein>
<dbReference type="InterPro" id="IPR050481">
    <property type="entry name" value="UDP-glycosyltransf_plant"/>
</dbReference>